<dbReference type="PROSITE" id="PS51257">
    <property type="entry name" value="PROKAR_LIPOPROTEIN"/>
    <property type="match status" value="1"/>
</dbReference>
<evidence type="ECO:0000256" key="1">
    <source>
        <dbReference type="SAM" id="MobiDB-lite"/>
    </source>
</evidence>
<proteinExistence type="predicted"/>
<organism evidence="3">
    <name type="scientific">Craspedostauros australis</name>
    <dbReference type="NCBI Taxonomy" id="1486917"/>
    <lineage>
        <taxon>Eukaryota</taxon>
        <taxon>Sar</taxon>
        <taxon>Stramenopiles</taxon>
        <taxon>Ochrophyta</taxon>
        <taxon>Bacillariophyta</taxon>
        <taxon>Bacillariophyceae</taxon>
        <taxon>Bacillariophycidae</taxon>
        <taxon>Naviculales</taxon>
        <taxon>Naviculaceae</taxon>
        <taxon>Craspedostauros</taxon>
    </lineage>
</organism>
<keyword evidence="2" id="KW-0732">Signal</keyword>
<feature type="region of interest" description="Disordered" evidence="1">
    <location>
        <begin position="127"/>
        <end position="163"/>
    </location>
</feature>
<accession>A0A7R9ZRU7</accession>
<feature type="signal peptide" evidence="2">
    <location>
        <begin position="1"/>
        <end position="29"/>
    </location>
</feature>
<protein>
    <submittedName>
        <fullName evidence="3">Uncharacterized protein</fullName>
    </submittedName>
</protein>
<evidence type="ECO:0000256" key="2">
    <source>
        <dbReference type="SAM" id="SignalP"/>
    </source>
</evidence>
<name>A0A7R9ZRU7_9STRA</name>
<dbReference type="EMBL" id="HBEF01022358">
    <property type="protein sequence ID" value="CAD8341716.1"/>
    <property type="molecule type" value="Transcribed_RNA"/>
</dbReference>
<evidence type="ECO:0000313" key="3">
    <source>
        <dbReference type="EMBL" id="CAD8341716.1"/>
    </source>
</evidence>
<feature type="chain" id="PRO_5030759039" evidence="2">
    <location>
        <begin position="30"/>
        <end position="163"/>
    </location>
</feature>
<sequence>MTRMTRSPTMMRTATLCMSMLLLLASCNGLSPNMPKTTNANAACQTRRNIFVSGLTFAAAATCLPSDANAAVDCFKDCLKNCKLIAPKDTAYCTTQCTEYCNQDDRNDGLSGSVSSSGGEVGILGGTFGQGTVPKGEDKPPSFSMPGLDFSSDKGRKLLGYGS</sequence>
<reference evidence="3" key="1">
    <citation type="submission" date="2021-01" db="EMBL/GenBank/DDBJ databases">
        <authorList>
            <person name="Corre E."/>
            <person name="Pelletier E."/>
            <person name="Niang G."/>
            <person name="Scheremetjew M."/>
            <person name="Finn R."/>
            <person name="Kale V."/>
            <person name="Holt S."/>
            <person name="Cochrane G."/>
            <person name="Meng A."/>
            <person name="Brown T."/>
            <person name="Cohen L."/>
        </authorList>
    </citation>
    <scope>NUCLEOTIDE SEQUENCE</scope>
    <source>
        <strain evidence="3">CCMP3328</strain>
    </source>
</reference>
<dbReference type="AlphaFoldDB" id="A0A7R9ZRU7"/>
<gene>
    <name evidence="3" type="ORF">CAUS1442_LOCUS13851</name>
</gene>